<dbReference type="Proteomes" id="UP000828390">
    <property type="component" value="Unassembled WGS sequence"/>
</dbReference>
<evidence type="ECO:0000313" key="2">
    <source>
        <dbReference type="EMBL" id="KAH3826973.1"/>
    </source>
</evidence>
<protein>
    <submittedName>
        <fullName evidence="3">Uncharacterized protein</fullName>
    </submittedName>
</protein>
<gene>
    <name evidence="1" type="ORF">DPMN_128899</name>
    <name evidence="2" type="ORF">DPMN_128901</name>
    <name evidence="3" type="ORF">DPMN_128903</name>
</gene>
<dbReference type="EMBL" id="JAIWYP010000005">
    <property type="protein sequence ID" value="KAH3826971.1"/>
    <property type="molecule type" value="Genomic_DNA"/>
</dbReference>
<evidence type="ECO:0000313" key="4">
    <source>
        <dbReference type="Proteomes" id="UP000828390"/>
    </source>
</evidence>
<evidence type="ECO:0000313" key="3">
    <source>
        <dbReference type="EMBL" id="KAH3826975.1"/>
    </source>
</evidence>
<comment type="caution">
    <text evidence="3">The sequence shown here is derived from an EMBL/GenBank/DDBJ whole genome shotgun (WGS) entry which is preliminary data.</text>
</comment>
<organism evidence="3 4">
    <name type="scientific">Dreissena polymorpha</name>
    <name type="common">Zebra mussel</name>
    <name type="synonym">Mytilus polymorpha</name>
    <dbReference type="NCBI Taxonomy" id="45954"/>
    <lineage>
        <taxon>Eukaryota</taxon>
        <taxon>Metazoa</taxon>
        <taxon>Spiralia</taxon>
        <taxon>Lophotrochozoa</taxon>
        <taxon>Mollusca</taxon>
        <taxon>Bivalvia</taxon>
        <taxon>Autobranchia</taxon>
        <taxon>Heteroconchia</taxon>
        <taxon>Euheterodonta</taxon>
        <taxon>Imparidentia</taxon>
        <taxon>Neoheterodontei</taxon>
        <taxon>Myida</taxon>
        <taxon>Dreissenoidea</taxon>
        <taxon>Dreissenidae</taxon>
        <taxon>Dreissena</taxon>
    </lineage>
</organism>
<sequence>MCRIVGECSHLLAVVLKLTDWILDDLTDVPSQPSSTSCPQQWDKPRGSKIKAEPVSTMVLSRYYTGSPENGGKFKYIMSIPRDKREVCSWKLCLYITSIRYPKMVFSRPE</sequence>
<dbReference type="EMBL" id="JAIWYP010000005">
    <property type="protein sequence ID" value="KAH3826975.1"/>
    <property type="molecule type" value="Genomic_DNA"/>
</dbReference>
<accession>A0A9D4H1P9</accession>
<proteinExistence type="predicted"/>
<dbReference type="AlphaFoldDB" id="A0A9D4H1P9"/>
<reference evidence="3" key="2">
    <citation type="submission" date="2020-11" db="EMBL/GenBank/DDBJ databases">
        <authorList>
            <person name="McCartney M.A."/>
            <person name="Auch B."/>
            <person name="Kono T."/>
            <person name="Mallez S."/>
            <person name="Becker A."/>
            <person name="Gohl D.M."/>
            <person name="Silverstein K.A.T."/>
            <person name="Koren S."/>
            <person name="Bechman K.B."/>
            <person name="Herman A."/>
            <person name="Abrahante J.E."/>
            <person name="Garbe J."/>
        </authorList>
    </citation>
    <scope>NUCLEOTIDE SEQUENCE</scope>
    <source>
        <strain evidence="3">Duluth1</strain>
        <tissue evidence="3">Whole animal</tissue>
    </source>
</reference>
<reference evidence="3" key="1">
    <citation type="journal article" date="2019" name="bioRxiv">
        <title>The Genome of the Zebra Mussel, Dreissena polymorpha: A Resource for Invasive Species Research.</title>
        <authorList>
            <person name="McCartney M.A."/>
            <person name="Auch B."/>
            <person name="Kono T."/>
            <person name="Mallez S."/>
            <person name="Zhang Y."/>
            <person name="Obille A."/>
            <person name="Becker A."/>
            <person name="Abrahante J.E."/>
            <person name="Garbe J."/>
            <person name="Badalamenti J.P."/>
            <person name="Herman A."/>
            <person name="Mangelson H."/>
            <person name="Liachko I."/>
            <person name="Sullivan S."/>
            <person name="Sone E.D."/>
            <person name="Koren S."/>
            <person name="Silverstein K.A.T."/>
            <person name="Beckman K.B."/>
            <person name="Gohl D.M."/>
        </authorList>
    </citation>
    <scope>NUCLEOTIDE SEQUENCE</scope>
    <source>
        <strain evidence="3">Duluth1</strain>
        <tissue evidence="3">Whole animal</tissue>
    </source>
</reference>
<keyword evidence="4" id="KW-1185">Reference proteome</keyword>
<evidence type="ECO:0000313" key="1">
    <source>
        <dbReference type="EMBL" id="KAH3826971.1"/>
    </source>
</evidence>
<name>A0A9D4H1P9_DREPO</name>
<dbReference type="EMBL" id="JAIWYP010000005">
    <property type="protein sequence ID" value="KAH3826973.1"/>
    <property type="molecule type" value="Genomic_DNA"/>
</dbReference>